<dbReference type="AlphaFoldDB" id="L0A1F3"/>
<dbReference type="GO" id="GO:0016787">
    <property type="term" value="F:hydrolase activity"/>
    <property type="evidence" value="ECO:0007669"/>
    <property type="project" value="UniProtKB-KW"/>
</dbReference>
<dbReference type="InterPro" id="IPR011330">
    <property type="entry name" value="Glyco_hydro/deAcase_b/a-brl"/>
</dbReference>
<reference evidence="7" key="1">
    <citation type="submission" date="2012-03" db="EMBL/GenBank/DDBJ databases">
        <title>Complete sequence of chromosome of Deinococcus peraridilitoris DSM 19664.</title>
        <authorList>
            <person name="Lucas S."/>
            <person name="Copeland A."/>
            <person name="Lapidus A."/>
            <person name="Glavina del Rio T."/>
            <person name="Dalin E."/>
            <person name="Tice H."/>
            <person name="Bruce D."/>
            <person name="Goodwin L."/>
            <person name="Pitluck S."/>
            <person name="Peters L."/>
            <person name="Mikhailova N."/>
            <person name="Lu M."/>
            <person name="Kyrpides N."/>
            <person name="Mavromatis K."/>
            <person name="Ivanova N."/>
            <person name="Brettin T."/>
            <person name="Detter J.C."/>
            <person name="Han C."/>
            <person name="Larimer F."/>
            <person name="Land M."/>
            <person name="Hauser L."/>
            <person name="Markowitz V."/>
            <person name="Cheng J.-F."/>
            <person name="Hugenholtz P."/>
            <person name="Woyke T."/>
            <person name="Wu D."/>
            <person name="Pukall R."/>
            <person name="Steenblock K."/>
            <person name="Brambilla E."/>
            <person name="Klenk H.-P."/>
            <person name="Eisen J.A."/>
        </authorList>
    </citation>
    <scope>NUCLEOTIDE SEQUENCE [LARGE SCALE GENOMIC DNA]</scope>
    <source>
        <strain evidence="7">DSM 19664 / LMG 22246 / CIP 109416 / KR-200</strain>
    </source>
</reference>
<dbReference type="EMBL" id="CP003382">
    <property type="protein sequence ID" value="AFZ67651.1"/>
    <property type="molecule type" value="Genomic_DNA"/>
</dbReference>
<keyword evidence="2" id="KW-0479">Metal-binding</keyword>
<keyword evidence="7" id="KW-1185">Reference proteome</keyword>
<accession>L0A1F3</accession>
<keyword evidence="5" id="KW-0119">Carbohydrate metabolism</keyword>
<dbReference type="STRING" id="937777.Deipe_2162"/>
<dbReference type="KEGG" id="dpd:Deipe_2162"/>
<keyword evidence="4" id="KW-0460">Magnesium</keyword>
<evidence type="ECO:0000256" key="2">
    <source>
        <dbReference type="ARBA" id="ARBA00022723"/>
    </source>
</evidence>
<evidence type="ECO:0000256" key="3">
    <source>
        <dbReference type="ARBA" id="ARBA00022801"/>
    </source>
</evidence>
<dbReference type="GO" id="GO:0005975">
    <property type="term" value="P:carbohydrate metabolic process"/>
    <property type="evidence" value="ECO:0007669"/>
    <property type="project" value="InterPro"/>
</dbReference>
<sequence length="288" mass="33057">MNTPDGSLTNARLGYPAQARLLFINADDFGMCHSVNEAIIRSLNDGIVKSCSVMVPCPWALHALEWLREAPHIPFGIHLTVISEQPSYRWGPIACRSEVPTLVDKDGYFYAESRIEEFLDQVNLTELEREFRLQIERVLSANLRPSHLDSHCGIHTRREQIFKMTLDLAREYDVALRVYEQPFIAQLQHQGYPTNNHPLMDSYDVDIADKTERYLQMLHVLPVGLSEWAVHPGLGTNELQAAMPSWQVRQTDFDFVMSNEALEVIQQEGIVLVDYREIQALWSRRPLA</sequence>
<dbReference type="PANTHER" id="PTHR31609:SF1">
    <property type="entry name" value="CARBOHYDRATE DEACETYLASE"/>
    <property type="match status" value="1"/>
</dbReference>
<dbReference type="HOGENOM" id="CLU_064244_0_0_0"/>
<proteinExistence type="predicted"/>
<dbReference type="PANTHER" id="PTHR31609">
    <property type="entry name" value="YDJC DEACETYLASE FAMILY MEMBER"/>
    <property type="match status" value="1"/>
</dbReference>
<dbReference type="SUPFAM" id="SSF88713">
    <property type="entry name" value="Glycoside hydrolase/deacetylase"/>
    <property type="match status" value="1"/>
</dbReference>
<dbReference type="Proteomes" id="UP000010467">
    <property type="component" value="Chromosome"/>
</dbReference>
<comment type="cofactor">
    <cofactor evidence="1">
        <name>Mg(2+)</name>
        <dbReference type="ChEBI" id="CHEBI:18420"/>
    </cofactor>
</comment>
<gene>
    <name evidence="6" type="ordered locus">Deipe_2162</name>
</gene>
<evidence type="ECO:0008006" key="8">
    <source>
        <dbReference type="Google" id="ProtNLM"/>
    </source>
</evidence>
<dbReference type="Pfam" id="PF04794">
    <property type="entry name" value="YdjC"/>
    <property type="match status" value="1"/>
</dbReference>
<protein>
    <recommendedName>
        <fullName evidence="8">ChbG/HpnK family deacetylase</fullName>
    </recommendedName>
</protein>
<dbReference type="CDD" id="cd10802">
    <property type="entry name" value="YdjC_TTHB029_like"/>
    <property type="match status" value="1"/>
</dbReference>
<keyword evidence="3" id="KW-0378">Hydrolase</keyword>
<evidence type="ECO:0000256" key="5">
    <source>
        <dbReference type="ARBA" id="ARBA00023277"/>
    </source>
</evidence>
<dbReference type="GO" id="GO:0019213">
    <property type="term" value="F:deacetylase activity"/>
    <property type="evidence" value="ECO:0007669"/>
    <property type="project" value="TreeGrafter"/>
</dbReference>
<evidence type="ECO:0000313" key="7">
    <source>
        <dbReference type="Proteomes" id="UP000010467"/>
    </source>
</evidence>
<dbReference type="eggNOG" id="COG3394">
    <property type="taxonomic scope" value="Bacteria"/>
</dbReference>
<dbReference type="InterPro" id="IPR006879">
    <property type="entry name" value="YdjC-like"/>
</dbReference>
<evidence type="ECO:0000256" key="1">
    <source>
        <dbReference type="ARBA" id="ARBA00001946"/>
    </source>
</evidence>
<dbReference type="Gene3D" id="3.20.20.370">
    <property type="entry name" value="Glycoside hydrolase/deacetylase"/>
    <property type="match status" value="1"/>
</dbReference>
<name>L0A1F3_DEIPD</name>
<organism evidence="6 7">
    <name type="scientific">Deinococcus peraridilitoris (strain DSM 19664 / LMG 22246 / CIP 109416 / KR-200)</name>
    <dbReference type="NCBI Taxonomy" id="937777"/>
    <lineage>
        <taxon>Bacteria</taxon>
        <taxon>Thermotogati</taxon>
        <taxon>Deinococcota</taxon>
        <taxon>Deinococci</taxon>
        <taxon>Deinococcales</taxon>
        <taxon>Deinococcaceae</taxon>
        <taxon>Deinococcus</taxon>
    </lineage>
</organism>
<evidence type="ECO:0000256" key="4">
    <source>
        <dbReference type="ARBA" id="ARBA00022842"/>
    </source>
</evidence>
<evidence type="ECO:0000313" key="6">
    <source>
        <dbReference type="EMBL" id="AFZ67651.1"/>
    </source>
</evidence>
<dbReference type="GO" id="GO:0046872">
    <property type="term" value="F:metal ion binding"/>
    <property type="evidence" value="ECO:0007669"/>
    <property type="project" value="UniProtKB-KW"/>
</dbReference>